<dbReference type="NCBIfam" id="TIGR03815">
    <property type="entry name" value="CpaE_hom_Actino"/>
    <property type="match status" value="1"/>
</dbReference>
<evidence type="ECO:0000313" key="2">
    <source>
        <dbReference type="Proteomes" id="UP000028504"/>
    </source>
</evidence>
<name>A0ABM5QLC9_9CORY</name>
<dbReference type="InterPro" id="IPR050625">
    <property type="entry name" value="ParA/MinD_ATPase"/>
</dbReference>
<accession>A0ABM5QLC9</accession>
<sequence>MRTSEDRDRFILVAVADPIAHPEAIHIAAATGHPVVDATDDRAAAEHAQAMLRYLARAAAVIIDAPAADRFAEAAELVEGQALQARGEVFAVAADPGPAPRLSIGHTQCAGFVIPAQSPELLAAVGASVARRKEAERAVAGDSRRHRAGRDGYRGAPIALVVGFLGAGGGAGTSTLAVAVARHAARDKAVALVDAAPDSGGLDLLVGCEDRPGAHWEDLDFTHGEVPGEDLLAALPKTREKLAVLCATRSALTAHSPVDAAGLICAVRSLRAAAQVVVLDLPSTGPLVGAGVDVCDLVIVVVPAEVRAAAAAVRMCARLNARRTRSRVVVRHRQWSSLSVADVESLVDAPVIAELPTVRGVARQAELGGLSRLPRGLSRVAELVLDDVAGAAG</sequence>
<dbReference type="RefSeq" id="WP_038604243.1">
    <property type="nucleotide sequence ID" value="NZ_CP008944.1"/>
</dbReference>
<reference evidence="1 2" key="1">
    <citation type="submission" date="2014-07" db="EMBL/GenBank/DDBJ databases">
        <title>Complete genome sequence of Corynebacterium atypicum DSM 44849: identifiction of the mycolic acid biosynthesis genes.</title>
        <authorList>
            <person name="Tippelt A."/>
            <person name="Mollmann S."/>
            <person name="Albersmeier A."/>
            <person name="Jaenicke S."/>
            <person name="Ruckert C."/>
            <person name="Tauch A."/>
        </authorList>
    </citation>
    <scope>NUCLEOTIDE SEQUENCE [LARGE SCALE GENOMIC DNA]</scope>
    <source>
        <strain evidence="1 2">R2070</strain>
    </source>
</reference>
<dbReference type="InterPro" id="IPR022521">
    <property type="entry name" value="Rv3660c"/>
</dbReference>
<evidence type="ECO:0008006" key="3">
    <source>
        <dbReference type="Google" id="ProtNLM"/>
    </source>
</evidence>
<dbReference type="PANTHER" id="PTHR43384">
    <property type="entry name" value="SEPTUM SITE-DETERMINING PROTEIN MIND HOMOLOG, CHLOROPLASTIC-RELATED"/>
    <property type="match status" value="1"/>
</dbReference>
<evidence type="ECO:0000313" key="1">
    <source>
        <dbReference type="EMBL" id="AIG63550.1"/>
    </source>
</evidence>
<proteinExistence type="predicted"/>
<dbReference type="PANTHER" id="PTHR43384:SF11">
    <property type="entry name" value="SEPTUM SITE DETERMINING PROTEIN"/>
    <property type="match status" value="1"/>
</dbReference>
<protein>
    <recommendedName>
        <fullName evidence="3">CobQ/CobB/MinD/ParA nucleotide binding domain-containing protein</fullName>
    </recommendedName>
</protein>
<dbReference type="Gene3D" id="3.40.50.300">
    <property type="entry name" value="P-loop containing nucleotide triphosphate hydrolases"/>
    <property type="match status" value="1"/>
</dbReference>
<gene>
    <name evidence="1" type="ORF">CATYP_01360</name>
</gene>
<dbReference type="SUPFAM" id="SSF52540">
    <property type="entry name" value="P-loop containing nucleoside triphosphate hydrolases"/>
    <property type="match status" value="1"/>
</dbReference>
<keyword evidence="2" id="KW-1185">Reference proteome</keyword>
<dbReference type="EMBL" id="CP008944">
    <property type="protein sequence ID" value="AIG63550.1"/>
    <property type="molecule type" value="Genomic_DNA"/>
</dbReference>
<organism evidence="1 2">
    <name type="scientific">Corynebacterium atypicum</name>
    <dbReference type="NCBI Taxonomy" id="191610"/>
    <lineage>
        <taxon>Bacteria</taxon>
        <taxon>Bacillati</taxon>
        <taxon>Actinomycetota</taxon>
        <taxon>Actinomycetes</taxon>
        <taxon>Mycobacteriales</taxon>
        <taxon>Corynebacteriaceae</taxon>
        <taxon>Corynebacterium</taxon>
    </lineage>
</organism>
<dbReference type="Proteomes" id="UP000028504">
    <property type="component" value="Chromosome"/>
</dbReference>
<dbReference type="InterPro" id="IPR027417">
    <property type="entry name" value="P-loop_NTPase"/>
</dbReference>